<dbReference type="Proteomes" id="UP001596287">
    <property type="component" value="Unassembled WGS sequence"/>
</dbReference>
<comment type="caution">
    <text evidence="1">The sequence shown here is derived from an EMBL/GenBank/DDBJ whole genome shotgun (WGS) entry which is preliminary data.</text>
</comment>
<protein>
    <recommendedName>
        <fullName evidence="3">Lipid A 3-O-deacylase PagL</fullName>
    </recommendedName>
</protein>
<accession>A0ABW1PS78</accession>
<dbReference type="RefSeq" id="WP_379792919.1">
    <property type="nucleotide sequence ID" value="NZ_JBHSQB010000010.1"/>
</dbReference>
<sequence length="150" mass="16874">MTKNTESYFTDYHSDEVRAKDGLAFDLNTIHGAKFFGYVALSAGFSIDWNINKTFLSTPLIVDVRVFTSRTSENPLFFYLQTGPNIRWSDSFGSNGGTTKGGVGMIFNYDNQVSYYFDFFKKSKVLMIDDATHDGNYHATGYGISLGIQF</sequence>
<organism evidence="1 2">
    <name type="scientific">Flavobacterium qiangtangense</name>
    <dbReference type="NCBI Taxonomy" id="1442595"/>
    <lineage>
        <taxon>Bacteria</taxon>
        <taxon>Pseudomonadati</taxon>
        <taxon>Bacteroidota</taxon>
        <taxon>Flavobacteriia</taxon>
        <taxon>Flavobacteriales</taxon>
        <taxon>Flavobacteriaceae</taxon>
        <taxon>Flavobacterium</taxon>
    </lineage>
</organism>
<gene>
    <name evidence="1" type="ORF">ACFPVY_14885</name>
</gene>
<evidence type="ECO:0008006" key="3">
    <source>
        <dbReference type="Google" id="ProtNLM"/>
    </source>
</evidence>
<reference evidence="2" key="1">
    <citation type="journal article" date="2019" name="Int. J. Syst. Evol. Microbiol.">
        <title>The Global Catalogue of Microorganisms (GCM) 10K type strain sequencing project: providing services to taxonomists for standard genome sequencing and annotation.</title>
        <authorList>
            <consortium name="The Broad Institute Genomics Platform"/>
            <consortium name="The Broad Institute Genome Sequencing Center for Infectious Disease"/>
            <person name="Wu L."/>
            <person name="Ma J."/>
        </authorList>
    </citation>
    <scope>NUCLEOTIDE SEQUENCE [LARGE SCALE GENOMIC DNA]</scope>
    <source>
        <strain evidence="2">CCUG 49679</strain>
    </source>
</reference>
<proteinExistence type="predicted"/>
<keyword evidence="2" id="KW-1185">Reference proteome</keyword>
<dbReference type="EMBL" id="JBHSQB010000010">
    <property type="protein sequence ID" value="MFC6097938.1"/>
    <property type="molecule type" value="Genomic_DNA"/>
</dbReference>
<name>A0ABW1PS78_9FLAO</name>
<evidence type="ECO:0000313" key="2">
    <source>
        <dbReference type="Proteomes" id="UP001596287"/>
    </source>
</evidence>
<evidence type="ECO:0000313" key="1">
    <source>
        <dbReference type="EMBL" id="MFC6097938.1"/>
    </source>
</evidence>